<reference evidence="1" key="1">
    <citation type="journal article" date="2019" name="bioRxiv">
        <title>The Genome of the Zebra Mussel, Dreissena polymorpha: A Resource for Invasive Species Research.</title>
        <authorList>
            <person name="McCartney M.A."/>
            <person name="Auch B."/>
            <person name="Kono T."/>
            <person name="Mallez S."/>
            <person name="Zhang Y."/>
            <person name="Obille A."/>
            <person name="Becker A."/>
            <person name="Abrahante J.E."/>
            <person name="Garbe J."/>
            <person name="Badalamenti J.P."/>
            <person name="Herman A."/>
            <person name="Mangelson H."/>
            <person name="Liachko I."/>
            <person name="Sullivan S."/>
            <person name="Sone E.D."/>
            <person name="Koren S."/>
            <person name="Silverstein K.A.T."/>
            <person name="Beckman K.B."/>
            <person name="Gohl D.M."/>
        </authorList>
    </citation>
    <scope>NUCLEOTIDE SEQUENCE</scope>
    <source>
        <strain evidence="1">Duluth1</strain>
        <tissue evidence="1">Whole animal</tissue>
    </source>
</reference>
<dbReference type="EMBL" id="JAIWYP010000002">
    <property type="protein sequence ID" value="KAH3863486.1"/>
    <property type="molecule type" value="Genomic_DNA"/>
</dbReference>
<keyword evidence="2" id="KW-1185">Reference proteome</keyword>
<gene>
    <name evidence="1" type="ORF">DPMN_026475</name>
</gene>
<evidence type="ECO:0000313" key="1">
    <source>
        <dbReference type="EMBL" id="KAH3863486.1"/>
    </source>
</evidence>
<protein>
    <submittedName>
        <fullName evidence="1">Uncharacterized protein</fullName>
    </submittedName>
</protein>
<name>A0A9D4LV94_DREPO</name>
<accession>A0A9D4LV94</accession>
<proteinExistence type="predicted"/>
<reference evidence="1" key="2">
    <citation type="submission" date="2020-11" db="EMBL/GenBank/DDBJ databases">
        <authorList>
            <person name="McCartney M.A."/>
            <person name="Auch B."/>
            <person name="Kono T."/>
            <person name="Mallez S."/>
            <person name="Becker A."/>
            <person name="Gohl D.M."/>
            <person name="Silverstein K.A.T."/>
            <person name="Koren S."/>
            <person name="Bechman K.B."/>
            <person name="Herman A."/>
            <person name="Abrahante J.E."/>
            <person name="Garbe J."/>
        </authorList>
    </citation>
    <scope>NUCLEOTIDE SEQUENCE</scope>
    <source>
        <strain evidence="1">Duluth1</strain>
        <tissue evidence="1">Whole animal</tissue>
    </source>
</reference>
<sequence length="78" mass="9387">MVDHQLRRSHMGSYGIFLHQRCTAPYWKIFHIRRQVNAEWDCQWRHGLGTSDRPSVQVHNWTLFPQCEYGQSFRLVVS</sequence>
<evidence type="ECO:0000313" key="2">
    <source>
        <dbReference type="Proteomes" id="UP000828390"/>
    </source>
</evidence>
<dbReference type="AlphaFoldDB" id="A0A9D4LV94"/>
<organism evidence="1 2">
    <name type="scientific">Dreissena polymorpha</name>
    <name type="common">Zebra mussel</name>
    <name type="synonym">Mytilus polymorpha</name>
    <dbReference type="NCBI Taxonomy" id="45954"/>
    <lineage>
        <taxon>Eukaryota</taxon>
        <taxon>Metazoa</taxon>
        <taxon>Spiralia</taxon>
        <taxon>Lophotrochozoa</taxon>
        <taxon>Mollusca</taxon>
        <taxon>Bivalvia</taxon>
        <taxon>Autobranchia</taxon>
        <taxon>Heteroconchia</taxon>
        <taxon>Euheterodonta</taxon>
        <taxon>Imparidentia</taxon>
        <taxon>Neoheterodontei</taxon>
        <taxon>Myida</taxon>
        <taxon>Dreissenoidea</taxon>
        <taxon>Dreissenidae</taxon>
        <taxon>Dreissena</taxon>
    </lineage>
</organism>
<comment type="caution">
    <text evidence="1">The sequence shown here is derived from an EMBL/GenBank/DDBJ whole genome shotgun (WGS) entry which is preliminary data.</text>
</comment>
<dbReference type="Proteomes" id="UP000828390">
    <property type="component" value="Unassembled WGS sequence"/>
</dbReference>